<dbReference type="Gene3D" id="3.40.630.10">
    <property type="entry name" value="Zn peptidases"/>
    <property type="match status" value="1"/>
</dbReference>
<dbReference type="eggNOG" id="COG3608">
    <property type="taxonomic scope" value="Bacteria"/>
</dbReference>
<dbReference type="GO" id="GO:0016788">
    <property type="term" value="F:hydrolase activity, acting on ester bonds"/>
    <property type="evidence" value="ECO:0007669"/>
    <property type="project" value="InterPro"/>
</dbReference>
<proteinExistence type="predicted"/>
<dbReference type="OrthoDB" id="9782876at2"/>
<name>C6LE41_9FIRM</name>
<dbReference type="GO" id="GO:0046872">
    <property type="term" value="F:metal ion binding"/>
    <property type="evidence" value="ECO:0007669"/>
    <property type="project" value="UniProtKB-KW"/>
</dbReference>
<evidence type="ECO:0000256" key="2">
    <source>
        <dbReference type="ARBA" id="ARBA00022723"/>
    </source>
</evidence>
<evidence type="ECO:0000256" key="1">
    <source>
        <dbReference type="ARBA" id="ARBA00001947"/>
    </source>
</evidence>
<dbReference type="EMBL" id="ACCL02000007">
    <property type="protein sequence ID" value="EET61245.1"/>
    <property type="molecule type" value="Genomic_DNA"/>
</dbReference>
<dbReference type="PIRSF" id="PIRSF039012">
    <property type="entry name" value="ASP"/>
    <property type="match status" value="1"/>
</dbReference>
<dbReference type="PANTHER" id="PTHR37326:SF1">
    <property type="entry name" value="BLL3975 PROTEIN"/>
    <property type="match status" value="1"/>
</dbReference>
<dbReference type="InterPro" id="IPR053138">
    <property type="entry name" value="N-alpha-Ac-DABA_deacetylase"/>
</dbReference>
<dbReference type="PANTHER" id="PTHR37326">
    <property type="entry name" value="BLL3975 PROTEIN"/>
    <property type="match status" value="1"/>
</dbReference>
<dbReference type="Proteomes" id="UP000005561">
    <property type="component" value="Unassembled WGS sequence"/>
</dbReference>
<gene>
    <name evidence="7" type="ORF">BRYFOR_06890</name>
</gene>
<dbReference type="SUPFAM" id="SSF53187">
    <property type="entry name" value="Zn-dependent exopeptidases"/>
    <property type="match status" value="1"/>
</dbReference>
<comment type="cofactor">
    <cofactor evidence="1">
        <name>Zn(2+)</name>
        <dbReference type="ChEBI" id="CHEBI:29105"/>
    </cofactor>
</comment>
<feature type="region of interest" description="Disordered" evidence="5">
    <location>
        <begin position="232"/>
        <end position="254"/>
    </location>
</feature>
<evidence type="ECO:0000313" key="8">
    <source>
        <dbReference type="Proteomes" id="UP000005561"/>
    </source>
</evidence>
<evidence type="ECO:0000256" key="5">
    <source>
        <dbReference type="SAM" id="MobiDB-lite"/>
    </source>
</evidence>
<keyword evidence="3" id="KW-0378">Hydrolase</keyword>
<evidence type="ECO:0000256" key="4">
    <source>
        <dbReference type="ARBA" id="ARBA00022833"/>
    </source>
</evidence>
<feature type="domain" description="Succinylglutamate desuccinylase/Aspartoacylase catalytic" evidence="6">
    <location>
        <begin position="36"/>
        <end position="223"/>
    </location>
</feature>
<keyword evidence="8" id="KW-1185">Reference proteome</keyword>
<comment type="caution">
    <text evidence="7">The sequence shown here is derived from an EMBL/GenBank/DDBJ whole genome shotgun (WGS) entry which is preliminary data.</text>
</comment>
<evidence type="ECO:0000256" key="3">
    <source>
        <dbReference type="ARBA" id="ARBA00022801"/>
    </source>
</evidence>
<accession>C6LE41</accession>
<sequence length="346" mass="37185">MRIGSMEIGPGEKKAGWIPVEGTSWRLPVTVICGGAGKTTLITAGIHSAEHVGVQAVIELAGELQPSELDGTVILVPVVNVSGYGYRGTSMVREDGKNLNREFPGSREGTTAEKICRTVTDILFPAADYYIDLHCGDYFEDLYPYVYYVGPVEEKVREVARAMASCVDVKYVVESQITTGGAYNYASAAGIPSVLLERGGRGLWSRAEVDADKADVRRVLEHIYGSAWMAESEQAGRADNGRQSEQPAGDGKNIRPVEAGQAMRQAGVGQTVLTDVRYIDAPGSGCWYPFFSAGDICGKGAVLGEVRDYFGNVIHICRAAERCVILYQTVSLNLPAGSPMVAYGVL</sequence>
<evidence type="ECO:0000259" key="6">
    <source>
        <dbReference type="Pfam" id="PF24827"/>
    </source>
</evidence>
<dbReference type="InterPro" id="IPR043795">
    <property type="entry name" value="N-alpha-Ac-DABA-like"/>
</dbReference>
<dbReference type="AlphaFoldDB" id="C6LE41"/>
<dbReference type="STRING" id="168384.SAMN05660368_01190"/>
<protein>
    <submittedName>
        <fullName evidence="7">Succinylglutamate desuccinylase/aspartoacylase family protein</fullName>
    </submittedName>
</protein>
<dbReference type="Pfam" id="PF24827">
    <property type="entry name" value="AstE_AspA_cat"/>
    <property type="match status" value="1"/>
</dbReference>
<keyword evidence="4" id="KW-0862">Zinc</keyword>
<dbReference type="GO" id="GO:0016811">
    <property type="term" value="F:hydrolase activity, acting on carbon-nitrogen (but not peptide) bonds, in linear amides"/>
    <property type="evidence" value="ECO:0007669"/>
    <property type="project" value="InterPro"/>
</dbReference>
<reference evidence="7" key="1">
    <citation type="submission" date="2009-07" db="EMBL/GenBank/DDBJ databases">
        <authorList>
            <person name="Weinstock G."/>
            <person name="Sodergren E."/>
            <person name="Clifton S."/>
            <person name="Fulton L."/>
            <person name="Fulton B."/>
            <person name="Courtney L."/>
            <person name="Fronick C."/>
            <person name="Harrison M."/>
            <person name="Strong C."/>
            <person name="Farmer C."/>
            <person name="Delahaunty K."/>
            <person name="Markovic C."/>
            <person name="Hall O."/>
            <person name="Minx P."/>
            <person name="Tomlinson C."/>
            <person name="Mitreva M."/>
            <person name="Nelson J."/>
            <person name="Hou S."/>
            <person name="Wollam A."/>
            <person name="Pepin K.H."/>
            <person name="Johnson M."/>
            <person name="Bhonagiri V."/>
            <person name="Nash W.E."/>
            <person name="Warren W."/>
            <person name="Chinwalla A."/>
            <person name="Mardis E.R."/>
            <person name="Wilson R.K."/>
        </authorList>
    </citation>
    <scope>NUCLEOTIDE SEQUENCE [LARGE SCALE GENOMIC DNA]</scope>
    <source>
        <strain evidence="7">DSM 14469</strain>
    </source>
</reference>
<dbReference type="RefSeq" id="WP_006861684.1">
    <property type="nucleotide sequence ID" value="NZ_ACCL02000007.1"/>
</dbReference>
<keyword evidence="2" id="KW-0479">Metal-binding</keyword>
<organism evidence="7 8">
    <name type="scientific">Marvinbryantia formatexigens DSM 14469</name>
    <dbReference type="NCBI Taxonomy" id="478749"/>
    <lineage>
        <taxon>Bacteria</taxon>
        <taxon>Bacillati</taxon>
        <taxon>Bacillota</taxon>
        <taxon>Clostridia</taxon>
        <taxon>Lachnospirales</taxon>
        <taxon>Lachnospiraceae</taxon>
        <taxon>Marvinbryantia</taxon>
    </lineage>
</organism>
<evidence type="ECO:0000313" key="7">
    <source>
        <dbReference type="EMBL" id="EET61245.1"/>
    </source>
</evidence>
<dbReference type="InterPro" id="IPR055438">
    <property type="entry name" value="AstE_AspA_cat"/>
</dbReference>